<reference evidence="1" key="1">
    <citation type="journal article" date="2019" name="MBio">
        <title>Virus Genomes from Deep Sea Sediments Expand the Ocean Megavirome and Support Independent Origins of Viral Gigantism.</title>
        <authorList>
            <person name="Backstrom D."/>
            <person name="Yutin N."/>
            <person name="Jorgensen S.L."/>
            <person name="Dharamshi J."/>
            <person name="Homa F."/>
            <person name="Zaremba-Niedwiedzka K."/>
            <person name="Spang A."/>
            <person name="Wolf Y.I."/>
            <person name="Koonin E.V."/>
            <person name="Ettema T.J."/>
        </authorList>
    </citation>
    <scope>NUCLEOTIDE SEQUENCE</scope>
</reference>
<dbReference type="EMBL" id="MK500338">
    <property type="protein sequence ID" value="QBK86906.1"/>
    <property type="molecule type" value="Genomic_DNA"/>
</dbReference>
<gene>
    <name evidence="1" type="ORF">LCMAC103_02440</name>
</gene>
<sequence>MILEAGRRDISAILAMVLTRSETKIAQIMAGIDDKAIHAFAFPPPYPRPNSKSQSKSVEVVARYLREIDRAHGKEAKTQITNRLFEYLARPKSCSLFSSKSFALVTLLKLAECDNDPIFQTSGKHVDAIYKQRGMLEHVAFYRHPTALKSVVLLRTAPKSLVVPKDPPPLLLF</sequence>
<protein>
    <submittedName>
        <fullName evidence="1">Uncharacterized protein</fullName>
    </submittedName>
</protein>
<name>A0A481YWK9_9VIRU</name>
<accession>A0A481YWK9</accession>
<evidence type="ECO:0000313" key="1">
    <source>
        <dbReference type="EMBL" id="QBK86906.1"/>
    </source>
</evidence>
<proteinExistence type="predicted"/>
<organism evidence="1">
    <name type="scientific">Marseillevirus LCMAC103</name>
    <dbReference type="NCBI Taxonomy" id="2506604"/>
    <lineage>
        <taxon>Viruses</taxon>
        <taxon>Varidnaviria</taxon>
        <taxon>Bamfordvirae</taxon>
        <taxon>Nucleocytoviricota</taxon>
        <taxon>Megaviricetes</taxon>
        <taxon>Pimascovirales</taxon>
        <taxon>Pimascovirales incertae sedis</taxon>
        <taxon>Marseilleviridae</taxon>
    </lineage>
</organism>